<name>A0A7J5Y5X5_DISMA</name>
<evidence type="ECO:0000313" key="1">
    <source>
        <dbReference type="EMBL" id="KAF3844493.1"/>
    </source>
</evidence>
<gene>
    <name evidence="1" type="ORF">F7725_007656</name>
</gene>
<dbReference type="OrthoDB" id="1101576at2759"/>
<organism evidence="1 2">
    <name type="scientific">Dissostichus mawsoni</name>
    <name type="common">Antarctic cod</name>
    <dbReference type="NCBI Taxonomy" id="36200"/>
    <lineage>
        <taxon>Eukaryota</taxon>
        <taxon>Metazoa</taxon>
        <taxon>Chordata</taxon>
        <taxon>Craniata</taxon>
        <taxon>Vertebrata</taxon>
        <taxon>Euteleostomi</taxon>
        <taxon>Actinopterygii</taxon>
        <taxon>Neopterygii</taxon>
        <taxon>Teleostei</taxon>
        <taxon>Neoteleostei</taxon>
        <taxon>Acanthomorphata</taxon>
        <taxon>Eupercaria</taxon>
        <taxon>Perciformes</taxon>
        <taxon>Notothenioidei</taxon>
        <taxon>Nototheniidae</taxon>
        <taxon>Dissostichus</taxon>
    </lineage>
</organism>
<dbReference type="Proteomes" id="UP000518266">
    <property type="component" value="Unassembled WGS sequence"/>
</dbReference>
<dbReference type="AlphaFoldDB" id="A0A7J5Y5X5"/>
<keyword evidence="2" id="KW-1185">Reference proteome</keyword>
<protein>
    <submittedName>
        <fullName evidence="1">Uncharacterized protein</fullName>
    </submittedName>
</protein>
<evidence type="ECO:0000313" key="2">
    <source>
        <dbReference type="Proteomes" id="UP000518266"/>
    </source>
</evidence>
<accession>A0A7J5Y5X5</accession>
<reference evidence="1 2" key="1">
    <citation type="submission" date="2020-03" db="EMBL/GenBank/DDBJ databases">
        <title>Dissostichus mawsoni Genome sequencing and assembly.</title>
        <authorList>
            <person name="Park H."/>
        </authorList>
    </citation>
    <scope>NUCLEOTIDE SEQUENCE [LARGE SCALE GENOMIC DNA]</scope>
    <source>
        <strain evidence="1">DM0001</strain>
        <tissue evidence="1">Muscle</tissue>
    </source>
</reference>
<comment type="caution">
    <text evidence="1">The sequence shown here is derived from an EMBL/GenBank/DDBJ whole genome shotgun (WGS) entry which is preliminary data.</text>
</comment>
<dbReference type="EMBL" id="JAAKFY010000015">
    <property type="protein sequence ID" value="KAF3844493.1"/>
    <property type="molecule type" value="Genomic_DNA"/>
</dbReference>
<sequence>MAVSSETGSRFLTCRRLLPLQVSDVVINDLIFITLLPPLPLLAETDSLKNCLQPAVQSRKLAKAKKPLSDGEMVKSCAVQMAKAFGDDNMAKNVR</sequence>
<proteinExistence type="predicted"/>